<comment type="similarity">
    <text evidence="2">Belongs to the major facilitator superfamily. Nitrate/nitrite porter (TC 2.A.1.8) family.</text>
</comment>
<dbReference type="Proteomes" id="UP000195442">
    <property type="component" value="Unassembled WGS sequence"/>
</dbReference>
<evidence type="ECO:0000313" key="13">
    <source>
        <dbReference type="Proteomes" id="UP000195442"/>
    </source>
</evidence>
<proteinExistence type="inferred from homology"/>
<dbReference type="AlphaFoldDB" id="A0A1R4H1U2"/>
<feature type="transmembrane region" description="Helical" evidence="10">
    <location>
        <begin position="356"/>
        <end position="381"/>
    </location>
</feature>
<feature type="transmembrane region" description="Helical" evidence="10">
    <location>
        <begin position="387"/>
        <end position="406"/>
    </location>
</feature>
<accession>A0A1R4H1U2</accession>
<feature type="transmembrane region" description="Helical" evidence="10">
    <location>
        <begin position="462"/>
        <end position="486"/>
    </location>
</feature>
<dbReference type="RefSeq" id="WP_087146002.1">
    <property type="nucleotide sequence ID" value="NZ_FUKJ01000059.1"/>
</dbReference>
<dbReference type="PANTHER" id="PTHR23515">
    <property type="entry name" value="HIGH-AFFINITY NITRATE TRANSPORTER 2.3"/>
    <property type="match status" value="1"/>
</dbReference>
<dbReference type="PROSITE" id="PS50850">
    <property type="entry name" value="MFS"/>
    <property type="match status" value="1"/>
</dbReference>
<dbReference type="Gene3D" id="1.20.1250.20">
    <property type="entry name" value="MFS general substrate transporter like domains"/>
    <property type="match status" value="3"/>
</dbReference>
<feature type="transmembrane region" description="Helical" evidence="10">
    <location>
        <begin position="138"/>
        <end position="163"/>
    </location>
</feature>
<dbReference type="SUPFAM" id="SSF103473">
    <property type="entry name" value="MFS general substrate transporter"/>
    <property type="match status" value="2"/>
</dbReference>
<dbReference type="InterPro" id="IPR011701">
    <property type="entry name" value="MFS"/>
</dbReference>
<evidence type="ECO:0000256" key="3">
    <source>
        <dbReference type="ARBA" id="ARBA00022448"/>
    </source>
</evidence>
<evidence type="ECO:0000313" key="12">
    <source>
        <dbReference type="EMBL" id="SJM90212.1"/>
    </source>
</evidence>
<dbReference type="EMBL" id="FUKJ01000059">
    <property type="protein sequence ID" value="SJM90212.1"/>
    <property type="molecule type" value="Genomic_DNA"/>
</dbReference>
<dbReference type="Pfam" id="PF07690">
    <property type="entry name" value="MFS_1"/>
    <property type="match status" value="2"/>
</dbReference>
<keyword evidence="5" id="KW-0997">Cell inner membrane</keyword>
<dbReference type="InterPro" id="IPR044772">
    <property type="entry name" value="NO3_transporter"/>
</dbReference>
<evidence type="ECO:0000256" key="10">
    <source>
        <dbReference type="SAM" id="Phobius"/>
    </source>
</evidence>
<keyword evidence="4" id="KW-1003">Cell membrane</keyword>
<feature type="transmembrane region" description="Helical" evidence="10">
    <location>
        <begin position="528"/>
        <end position="548"/>
    </location>
</feature>
<feature type="transmembrane region" description="Helical" evidence="10">
    <location>
        <begin position="643"/>
        <end position="664"/>
    </location>
</feature>
<evidence type="ECO:0000256" key="6">
    <source>
        <dbReference type="ARBA" id="ARBA00022692"/>
    </source>
</evidence>
<reference evidence="13" key="1">
    <citation type="submission" date="2017-02" db="EMBL/GenBank/DDBJ databases">
        <authorList>
            <person name="Daims H."/>
        </authorList>
    </citation>
    <scope>NUCLEOTIDE SEQUENCE [LARGE SCALE GENOMIC DNA]</scope>
</reference>
<feature type="transmembrane region" description="Helical" evidence="10">
    <location>
        <begin position="52"/>
        <end position="73"/>
    </location>
</feature>
<feature type="transmembrane region" description="Helical" evidence="10">
    <location>
        <begin position="685"/>
        <end position="708"/>
    </location>
</feature>
<evidence type="ECO:0000256" key="2">
    <source>
        <dbReference type="ARBA" id="ARBA00008432"/>
    </source>
</evidence>
<comment type="subcellular location">
    <subcellularLocation>
        <location evidence="1">Cell inner membrane</location>
        <topology evidence="1">Multi-pass membrane protein</topology>
    </subcellularLocation>
</comment>
<feature type="transmembrane region" description="Helical" evidence="10">
    <location>
        <begin position="169"/>
        <end position="186"/>
    </location>
</feature>
<dbReference type="InterPro" id="IPR020846">
    <property type="entry name" value="MFS_dom"/>
</dbReference>
<feature type="transmembrane region" description="Helical" evidence="10">
    <location>
        <begin position="105"/>
        <end position="126"/>
    </location>
</feature>
<keyword evidence="7 10" id="KW-1133">Transmembrane helix</keyword>
<feature type="transmembrane region" description="Helical" evidence="10">
    <location>
        <begin position="778"/>
        <end position="800"/>
    </location>
</feature>
<dbReference type="GO" id="GO:0042128">
    <property type="term" value="P:nitrate assimilation"/>
    <property type="evidence" value="ECO:0007669"/>
    <property type="project" value="UniProtKB-KW"/>
</dbReference>
<feature type="transmembrane region" description="Helical" evidence="10">
    <location>
        <begin position="747"/>
        <end position="766"/>
    </location>
</feature>
<dbReference type="GO" id="GO:0015112">
    <property type="term" value="F:nitrate transmembrane transporter activity"/>
    <property type="evidence" value="ECO:0007669"/>
    <property type="project" value="InterPro"/>
</dbReference>
<feature type="transmembrane region" description="Helical" evidence="10">
    <location>
        <begin position="21"/>
        <end position="40"/>
    </location>
</feature>
<evidence type="ECO:0000256" key="5">
    <source>
        <dbReference type="ARBA" id="ARBA00022519"/>
    </source>
</evidence>
<dbReference type="CDD" id="cd17341">
    <property type="entry name" value="MFS_NRT2_like"/>
    <property type="match status" value="2"/>
</dbReference>
<evidence type="ECO:0000256" key="9">
    <source>
        <dbReference type="ARBA" id="ARBA00023136"/>
    </source>
</evidence>
<evidence type="ECO:0000256" key="4">
    <source>
        <dbReference type="ARBA" id="ARBA00022475"/>
    </source>
</evidence>
<protein>
    <submittedName>
        <fullName evidence="12">Nitrite transporter</fullName>
    </submittedName>
</protein>
<dbReference type="GO" id="GO:0015113">
    <property type="term" value="F:nitrite transmembrane transporter activity"/>
    <property type="evidence" value="ECO:0007669"/>
    <property type="project" value="InterPro"/>
</dbReference>
<organism evidence="12 13">
    <name type="scientific">Crenothrix polyspora</name>
    <dbReference type="NCBI Taxonomy" id="360316"/>
    <lineage>
        <taxon>Bacteria</taxon>
        <taxon>Pseudomonadati</taxon>
        <taxon>Pseudomonadota</taxon>
        <taxon>Gammaproteobacteria</taxon>
        <taxon>Methylococcales</taxon>
        <taxon>Crenotrichaceae</taxon>
        <taxon>Crenothrix</taxon>
    </lineage>
</organism>
<keyword evidence="9 10" id="KW-0472">Membrane</keyword>
<name>A0A1R4H1U2_9GAMM</name>
<dbReference type="OrthoDB" id="9771451at2"/>
<sequence length="894" mass="97380">MSIVDNVTPRQQSRALSLSTVAFTLCFAVWTIFSIIGLQIRQDLNLSETEFGLLVGTPILSGSLIRLMLGIWADQYGGRIVYVSVMITAAIATLLLTTVETYPMFLVAALGIGIAGGSFAVGITYVSHWFPKERQGTALGIFGLGNVGAAVTKFIAPFVMVAFGWHAVAQIWAAALILMAIVFWFSSENEPTLKARLNAGVKADSFVKQLEPLKDIRVWRFSIYYFFVFGGFVALALWLPRYLMGAYGFDIKTAGMIAAAYSIFASVFRAVGGWLADRYGARLIMYWTFIVTALCTFLLSYPPTDYVVHGIKGDIAFSLAMQPLGFIALLALLGLFMSFGKAAVYKHIPIYYPNNVGAVGGAVGMIGGLGGFLLPLTFGMLNDLTGIWSSCFMLLFVLSMTALIWMHFAIVQMERRAVPELAKVSTDLPELSQPSTLVLTDWNPEDQSFWEKTGKRIATRNLCISIPALLLGFAVWMVWSVVVINLPSIGFKYTTNELFWLTALPGLSGATLRIFYSFMVPIFGGRRWTTMSTASLLLPSIWIGFAVQNPDTPYILMAVLALLCGFGGGNFASSMANISFFYPQSQKGTALGLNAGLGNLGVSTVQFVVPLVIGMSVFGALGGDPQTWVKAEVTKNIWLQNAGFIWVPFILATSIAAWFGMNDIASAKASFKEQSVIFKRKHNYLMCWLYTGTFGSFIGYSAGFPMLIKILFPDVNPTQYAFLGPLVGALVRPVGGWLADKLGGAQVTLWNFVIMIAAVFGVLHFMPSEGNLGDFWGFLAMFMLLFITTGIGNGSTFRMIPVIFMTERLCAVKGQAAEVLAQARKDAAKEAAAVLGFSSAVAAYGAFFIPKSYGTAISITGRPDAALYCFIAFYITCIAITWWNYARKTAAMPC</sequence>
<feature type="transmembrane region" description="Helical" evidence="10">
    <location>
        <begin position="865"/>
        <end position="885"/>
    </location>
</feature>
<feature type="transmembrane region" description="Helical" evidence="10">
    <location>
        <begin position="832"/>
        <end position="853"/>
    </location>
</feature>
<dbReference type="GO" id="GO:0005886">
    <property type="term" value="C:plasma membrane"/>
    <property type="evidence" value="ECO:0007669"/>
    <property type="project" value="UniProtKB-SubCell"/>
</dbReference>
<evidence type="ECO:0000256" key="7">
    <source>
        <dbReference type="ARBA" id="ARBA00022989"/>
    </source>
</evidence>
<evidence type="ECO:0000256" key="1">
    <source>
        <dbReference type="ARBA" id="ARBA00004429"/>
    </source>
</evidence>
<dbReference type="InterPro" id="IPR036259">
    <property type="entry name" value="MFS_trans_sf"/>
</dbReference>
<keyword evidence="13" id="KW-1185">Reference proteome</keyword>
<keyword evidence="8" id="KW-0534">Nitrate assimilation</keyword>
<dbReference type="GO" id="GO:0015291">
    <property type="term" value="F:secondary active transmembrane transporter activity"/>
    <property type="evidence" value="ECO:0007669"/>
    <property type="project" value="UniProtKB-ARBA"/>
</dbReference>
<feature type="transmembrane region" description="Helical" evidence="10">
    <location>
        <begin position="554"/>
        <end position="576"/>
    </location>
</feature>
<feature type="transmembrane region" description="Helical" evidence="10">
    <location>
        <begin position="283"/>
        <end position="301"/>
    </location>
</feature>
<gene>
    <name evidence="12" type="ORF">CRENPOLYSF2_1510011</name>
</gene>
<evidence type="ECO:0000256" key="8">
    <source>
        <dbReference type="ARBA" id="ARBA00023063"/>
    </source>
</evidence>
<feature type="transmembrane region" description="Helical" evidence="10">
    <location>
        <begin position="321"/>
        <end position="344"/>
    </location>
</feature>
<keyword evidence="6 10" id="KW-0812">Transmembrane</keyword>
<feature type="transmembrane region" description="Helical" evidence="10">
    <location>
        <begin position="251"/>
        <end position="271"/>
    </location>
</feature>
<dbReference type="InterPro" id="IPR004737">
    <property type="entry name" value="NO3_transporter_NarK/NarU-like"/>
</dbReference>
<feature type="transmembrane region" description="Helical" evidence="10">
    <location>
        <begin position="597"/>
        <end position="623"/>
    </location>
</feature>
<dbReference type="NCBIfam" id="TIGR00886">
    <property type="entry name" value="2A0108"/>
    <property type="match status" value="1"/>
</dbReference>
<keyword evidence="3" id="KW-0813">Transport</keyword>
<dbReference type="FunFam" id="1.20.1250.20:FF:000024">
    <property type="entry name" value="Nitrite extrusion protein NarK"/>
    <property type="match status" value="1"/>
</dbReference>
<evidence type="ECO:0000259" key="11">
    <source>
        <dbReference type="PROSITE" id="PS50850"/>
    </source>
</evidence>
<feature type="transmembrane region" description="Helical" evidence="10">
    <location>
        <begin position="498"/>
        <end position="516"/>
    </location>
</feature>
<feature type="transmembrane region" description="Helical" evidence="10">
    <location>
        <begin position="80"/>
        <end position="99"/>
    </location>
</feature>
<feature type="transmembrane region" description="Helical" evidence="10">
    <location>
        <begin position="218"/>
        <end position="239"/>
    </location>
</feature>
<feature type="domain" description="Major facilitator superfamily (MFS) profile" evidence="11">
    <location>
        <begin position="14"/>
        <end position="414"/>
    </location>
</feature>
<feature type="transmembrane region" description="Helical" evidence="10">
    <location>
        <begin position="720"/>
        <end position="740"/>
    </location>
</feature>